<proteinExistence type="predicted"/>
<dbReference type="Proteomes" id="UP000023152">
    <property type="component" value="Unassembled WGS sequence"/>
</dbReference>
<feature type="region of interest" description="Disordered" evidence="1">
    <location>
        <begin position="87"/>
        <end position="108"/>
    </location>
</feature>
<feature type="region of interest" description="Disordered" evidence="1">
    <location>
        <begin position="1"/>
        <end position="70"/>
    </location>
</feature>
<dbReference type="EMBL" id="ASPP01000241">
    <property type="protein sequence ID" value="ETO36822.1"/>
    <property type="molecule type" value="Genomic_DNA"/>
</dbReference>
<sequence>MQTQQIGINLSREKQIIQKKEQVKQPKKPKIQTKSENKKEERKNHIQPPRQNTNNQQKKNEQKNVENEEIKQLKNEIAELRQFAIAFQQQQENEEDTNGETSINEYDQ</sequence>
<protein>
    <submittedName>
        <fullName evidence="2">Uncharacterized protein</fullName>
    </submittedName>
</protein>
<reference evidence="2 3" key="1">
    <citation type="journal article" date="2013" name="Curr. Biol.">
        <title>The Genome of the Foraminiferan Reticulomyxa filosa.</title>
        <authorList>
            <person name="Glockner G."/>
            <person name="Hulsmann N."/>
            <person name="Schleicher M."/>
            <person name="Noegel A.A."/>
            <person name="Eichinger L."/>
            <person name="Gallinger C."/>
            <person name="Pawlowski J."/>
            <person name="Sierra R."/>
            <person name="Euteneuer U."/>
            <person name="Pillet L."/>
            <person name="Moustafa A."/>
            <person name="Platzer M."/>
            <person name="Groth M."/>
            <person name="Szafranski K."/>
            <person name="Schliwa M."/>
        </authorList>
    </citation>
    <scope>NUCLEOTIDE SEQUENCE [LARGE SCALE GENOMIC DNA]</scope>
</reference>
<feature type="compositionally biased region" description="Basic and acidic residues" evidence="1">
    <location>
        <begin position="58"/>
        <end position="70"/>
    </location>
</feature>
<evidence type="ECO:0000256" key="1">
    <source>
        <dbReference type="SAM" id="MobiDB-lite"/>
    </source>
</evidence>
<accession>X6PGK8</accession>
<organism evidence="2 3">
    <name type="scientific">Reticulomyxa filosa</name>
    <dbReference type="NCBI Taxonomy" id="46433"/>
    <lineage>
        <taxon>Eukaryota</taxon>
        <taxon>Sar</taxon>
        <taxon>Rhizaria</taxon>
        <taxon>Retaria</taxon>
        <taxon>Foraminifera</taxon>
        <taxon>Monothalamids</taxon>
        <taxon>Reticulomyxidae</taxon>
        <taxon>Reticulomyxa</taxon>
    </lineage>
</organism>
<gene>
    <name evidence="2" type="ORF">RFI_00240</name>
</gene>
<keyword evidence="3" id="KW-1185">Reference proteome</keyword>
<feature type="compositionally biased region" description="Polar residues" evidence="1">
    <location>
        <begin position="99"/>
        <end position="108"/>
    </location>
</feature>
<feature type="compositionally biased region" description="Basic and acidic residues" evidence="1">
    <location>
        <begin position="33"/>
        <end position="44"/>
    </location>
</feature>
<comment type="caution">
    <text evidence="2">The sequence shown here is derived from an EMBL/GenBank/DDBJ whole genome shotgun (WGS) entry which is preliminary data.</text>
</comment>
<name>X6PGK8_RETFI</name>
<dbReference type="AlphaFoldDB" id="X6PGK8"/>
<evidence type="ECO:0000313" key="2">
    <source>
        <dbReference type="EMBL" id="ETO36822.1"/>
    </source>
</evidence>
<evidence type="ECO:0000313" key="3">
    <source>
        <dbReference type="Proteomes" id="UP000023152"/>
    </source>
</evidence>
<feature type="compositionally biased region" description="Basic and acidic residues" evidence="1">
    <location>
        <begin position="11"/>
        <end position="24"/>
    </location>
</feature>